<accession>A0A0N4YKS1</accession>
<dbReference type="GO" id="GO:0008270">
    <property type="term" value="F:zinc ion binding"/>
    <property type="evidence" value="ECO:0007669"/>
    <property type="project" value="UniProtKB-KW"/>
</dbReference>
<dbReference type="PANTHER" id="PTHR47331:SF5">
    <property type="entry name" value="RIBONUCLEASE H"/>
    <property type="match status" value="1"/>
</dbReference>
<name>A0A0N4YKS1_NIPBR</name>
<dbReference type="GO" id="GO:0005737">
    <property type="term" value="C:cytoplasm"/>
    <property type="evidence" value="ECO:0007669"/>
    <property type="project" value="UniProtKB-ARBA"/>
</dbReference>
<evidence type="ECO:0000259" key="3">
    <source>
        <dbReference type="PROSITE" id="PS50158"/>
    </source>
</evidence>
<dbReference type="GO" id="GO:0019899">
    <property type="term" value="F:enzyme binding"/>
    <property type="evidence" value="ECO:0007669"/>
    <property type="project" value="UniProtKB-ARBA"/>
</dbReference>
<dbReference type="InterPro" id="IPR036875">
    <property type="entry name" value="Znf_CCHC_sf"/>
</dbReference>
<evidence type="ECO:0000313" key="4">
    <source>
        <dbReference type="EMBL" id="VDL81318.1"/>
    </source>
</evidence>
<evidence type="ECO:0000313" key="5">
    <source>
        <dbReference type="Proteomes" id="UP000271162"/>
    </source>
</evidence>
<dbReference type="STRING" id="27835.A0A0N4YKS1"/>
<dbReference type="Gene3D" id="4.10.60.10">
    <property type="entry name" value="Zinc finger, CCHC-type"/>
    <property type="match status" value="1"/>
</dbReference>
<sequence>MATTLATRQGILTRTTGCLAAILDDVPNQICIQPSTDSSTRYAYVHDKKYELLKLKRNLESASAHVDKALQAYTQAADGLESDTPQFAGILEKVSANSAAAQELLIRAQTSLTEVDIAIEELSMASPTLVEEETPPVQLAPLPIPKFSGKVWEWENFWSIFDYSVHSRNIADIHKMNYLTEALQGEARRAVQQFQVSGSSYMMAIDHLKRKYGNPQLLLNELAGRLEKCHACSRRIEDQRTLYEEVSSIINQMKLKGESIDNILLQKQVLSKFSEPIQRHVLRKKQKQANIWTTSLLLSHVCDFIDTEVEIQRQVDNNKNDGREMKQRKSISPTPKRIANKVKTFICFFCEKTGHSPRNCPEYTTREQRVDHMKRNCLCLNYGEPDHRANQCSKGACKLCNKVGHHPFICRQTTPFHEKEPQSATEKKTPTITKPSKPLPRRATRQNFVSSAVMHNLKDDDTDVNDDIETLTRMKSTDTSTSTKMAFSSEKRKSLIRLHIHWKLFTFFSTQVQIVPSSVKISKNAYI</sequence>
<keyword evidence="5" id="KW-1185">Reference proteome</keyword>
<feature type="domain" description="CCHC-type" evidence="3">
    <location>
        <begin position="347"/>
        <end position="362"/>
    </location>
</feature>
<evidence type="ECO:0000256" key="1">
    <source>
        <dbReference type="PROSITE-ProRule" id="PRU00047"/>
    </source>
</evidence>
<evidence type="ECO:0000313" key="6">
    <source>
        <dbReference type="WBParaSite" id="NBR_0001766001-mRNA-1"/>
    </source>
</evidence>
<feature type="region of interest" description="Disordered" evidence="2">
    <location>
        <begin position="416"/>
        <end position="440"/>
    </location>
</feature>
<dbReference type="Pfam" id="PF03564">
    <property type="entry name" value="DUF1759"/>
    <property type="match status" value="1"/>
</dbReference>
<dbReference type="SUPFAM" id="SSF57756">
    <property type="entry name" value="Retrovirus zinc finger-like domains"/>
    <property type="match status" value="1"/>
</dbReference>
<dbReference type="AlphaFoldDB" id="A0A0N4YKS1"/>
<evidence type="ECO:0000256" key="2">
    <source>
        <dbReference type="SAM" id="MobiDB-lite"/>
    </source>
</evidence>
<dbReference type="SMART" id="SM00343">
    <property type="entry name" value="ZnF_C2HC"/>
    <property type="match status" value="3"/>
</dbReference>
<dbReference type="Proteomes" id="UP000271162">
    <property type="component" value="Unassembled WGS sequence"/>
</dbReference>
<feature type="compositionally biased region" description="Basic and acidic residues" evidence="2">
    <location>
        <begin position="416"/>
        <end position="429"/>
    </location>
</feature>
<protein>
    <submittedName>
        <fullName evidence="6">CCHC-type domain-containing protein</fullName>
    </submittedName>
</protein>
<dbReference type="PANTHER" id="PTHR47331">
    <property type="entry name" value="PHD-TYPE DOMAIN-CONTAINING PROTEIN"/>
    <property type="match status" value="1"/>
</dbReference>
<dbReference type="PROSITE" id="PS50158">
    <property type="entry name" value="ZF_CCHC"/>
    <property type="match status" value="1"/>
</dbReference>
<dbReference type="EMBL" id="UYSL01022896">
    <property type="protein sequence ID" value="VDL81318.1"/>
    <property type="molecule type" value="Genomic_DNA"/>
</dbReference>
<dbReference type="WBParaSite" id="NBR_0001766001-mRNA-1">
    <property type="protein sequence ID" value="NBR_0001766001-mRNA-1"/>
    <property type="gene ID" value="NBR_0001766001"/>
</dbReference>
<proteinExistence type="predicted"/>
<organism evidence="6">
    <name type="scientific">Nippostrongylus brasiliensis</name>
    <name type="common">Rat hookworm</name>
    <dbReference type="NCBI Taxonomy" id="27835"/>
    <lineage>
        <taxon>Eukaryota</taxon>
        <taxon>Metazoa</taxon>
        <taxon>Ecdysozoa</taxon>
        <taxon>Nematoda</taxon>
        <taxon>Chromadorea</taxon>
        <taxon>Rhabditida</taxon>
        <taxon>Rhabditina</taxon>
        <taxon>Rhabditomorpha</taxon>
        <taxon>Strongyloidea</taxon>
        <taxon>Heligmosomidae</taxon>
        <taxon>Nippostrongylus</taxon>
    </lineage>
</organism>
<keyword evidence="1" id="KW-0862">Zinc</keyword>
<keyword evidence="1" id="KW-0479">Metal-binding</keyword>
<gene>
    <name evidence="4" type="ORF">NBR_LOCUS17661</name>
</gene>
<dbReference type="OMA" id="ANDHIAT"/>
<dbReference type="InterPro" id="IPR005312">
    <property type="entry name" value="DUF1759"/>
</dbReference>
<dbReference type="GO" id="GO:0003676">
    <property type="term" value="F:nucleic acid binding"/>
    <property type="evidence" value="ECO:0007669"/>
    <property type="project" value="InterPro"/>
</dbReference>
<reference evidence="4 5" key="2">
    <citation type="submission" date="2018-11" db="EMBL/GenBank/DDBJ databases">
        <authorList>
            <consortium name="Pathogen Informatics"/>
        </authorList>
    </citation>
    <scope>NUCLEOTIDE SEQUENCE [LARGE SCALE GENOMIC DNA]</scope>
</reference>
<keyword evidence="1" id="KW-0863">Zinc-finger</keyword>
<dbReference type="InterPro" id="IPR001878">
    <property type="entry name" value="Znf_CCHC"/>
</dbReference>
<reference evidence="6" key="1">
    <citation type="submission" date="2017-02" db="UniProtKB">
        <authorList>
            <consortium name="WormBaseParasite"/>
        </authorList>
    </citation>
    <scope>IDENTIFICATION</scope>
</reference>